<dbReference type="Ensembl" id="ENSPMRT00000000543.1">
    <property type="protein sequence ID" value="ENSPMRP00000000515.1"/>
    <property type="gene ID" value="ENSPMRG00000000384.1"/>
</dbReference>
<dbReference type="Proteomes" id="UP000472272">
    <property type="component" value="Chromosome 3"/>
</dbReference>
<reference evidence="2" key="2">
    <citation type="submission" date="2025-08" db="UniProtKB">
        <authorList>
            <consortium name="Ensembl"/>
        </authorList>
    </citation>
    <scope>IDENTIFICATION</scope>
</reference>
<reference evidence="2 3" key="1">
    <citation type="journal article" date="2019" name="Proc. Natl. Acad. Sci. U.S.A.">
        <title>Regulatory changes in pterin and carotenoid genes underlie balanced color polymorphisms in the wall lizard.</title>
        <authorList>
            <person name="Andrade P."/>
            <person name="Pinho C."/>
            <person name="Perez I de Lanuza G."/>
            <person name="Afonso S."/>
            <person name="Brejcha J."/>
            <person name="Rubin C.J."/>
            <person name="Wallerman O."/>
            <person name="Pereira P."/>
            <person name="Sabatino S.J."/>
            <person name="Bellati A."/>
            <person name="Pellitteri-Rosa D."/>
            <person name="Bosakova Z."/>
            <person name="Bunikis I."/>
            <person name="Carretero M.A."/>
            <person name="Feiner N."/>
            <person name="Marsik P."/>
            <person name="Pauperio F."/>
            <person name="Salvi D."/>
            <person name="Soler L."/>
            <person name="While G.M."/>
            <person name="Uller T."/>
            <person name="Font E."/>
            <person name="Andersson L."/>
            <person name="Carneiro M."/>
        </authorList>
    </citation>
    <scope>NUCLEOTIDE SEQUENCE</scope>
</reference>
<protein>
    <recommendedName>
        <fullName evidence="1">Beta-defensin-like domain-containing protein</fullName>
    </recommendedName>
</protein>
<evidence type="ECO:0000313" key="3">
    <source>
        <dbReference type="Proteomes" id="UP000472272"/>
    </source>
</evidence>
<feature type="domain" description="Beta-defensin-like" evidence="1">
    <location>
        <begin position="21"/>
        <end position="52"/>
    </location>
</feature>
<dbReference type="GO" id="GO:0005576">
    <property type="term" value="C:extracellular region"/>
    <property type="evidence" value="ECO:0007669"/>
    <property type="project" value="InterPro"/>
</dbReference>
<name>A0A670HMG5_PODMU</name>
<sequence>KCWRVLTNNLGGVCFDYIQKVCTRNMGNCRKMSCRENEKDIGSCGPGFYCCKRS</sequence>
<organism evidence="2 3">
    <name type="scientific">Podarcis muralis</name>
    <name type="common">Wall lizard</name>
    <name type="synonym">Lacerta muralis</name>
    <dbReference type="NCBI Taxonomy" id="64176"/>
    <lineage>
        <taxon>Eukaryota</taxon>
        <taxon>Metazoa</taxon>
        <taxon>Chordata</taxon>
        <taxon>Craniata</taxon>
        <taxon>Vertebrata</taxon>
        <taxon>Euteleostomi</taxon>
        <taxon>Lepidosauria</taxon>
        <taxon>Squamata</taxon>
        <taxon>Bifurcata</taxon>
        <taxon>Unidentata</taxon>
        <taxon>Episquamata</taxon>
        <taxon>Laterata</taxon>
        <taxon>Lacertibaenia</taxon>
        <taxon>Lacertidae</taxon>
        <taxon>Podarcis</taxon>
    </lineage>
</organism>
<keyword evidence="3" id="KW-1185">Reference proteome</keyword>
<evidence type="ECO:0000313" key="2">
    <source>
        <dbReference type="Ensembl" id="ENSPMRP00000000515.1"/>
    </source>
</evidence>
<dbReference type="InterPro" id="IPR001855">
    <property type="entry name" value="Defensin_beta-like"/>
</dbReference>
<proteinExistence type="predicted"/>
<accession>A0A670HMG5</accession>
<dbReference type="AlphaFoldDB" id="A0A670HMG5"/>
<dbReference type="SUPFAM" id="SSF57392">
    <property type="entry name" value="Defensin-like"/>
    <property type="match status" value="1"/>
</dbReference>
<dbReference type="GO" id="GO:0006952">
    <property type="term" value="P:defense response"/>
    <property type="evidence" value="ECO:0007669"/>
    <property type="project" value="InterPro"/>
</dbReference>
<evidence type="ECO:0000259" key="1">
    <source>
        <dbReference type="Pfam" id="PF00711"/>
    </source>
</evidence>
<dbReference type="Pfam" id="PF00711">
    <property type="entry name" value="Defensin_beta"/>
    <property type="match status" value="1"/>
</dbReference>
<reference evidence="2" key="3">
    <citation type="submission" date="2025-09" db="UniProtKB">
        <authorList>
            <consortium name="Ensembl"/>
        </authorList>
    </citation>
    <scope>IDENTIFICATION</scope>
</reference>